<proteinExistence type="predicted"/>
<accession>A0AAD6J6I0</accession>
<feature type="compositionally biased region" description="Low complexity" evidence="4">
    <location>
        <begin position="541"/>
        <end position="553"/>
    </location>
</feature>
<organism evidence="5 6">
    <name type="scientific">Drechslerella dactyloides</name>
    <name type="common">Nematode-trapping fungus</name>
    <name type="synonym">Arthrobotrys dactyloides</name>
    <dbReference type="NCBI Taxonomy" id="74499"/>
    <lineage>
        <taxon>Eukaryota</taxon>
        <taxon>Fungi</taxon>
        <taxon>Dikarya</taxon>
        <taxon>Ascomycota</taxon>
        <taxon>Pezizomycotina</taxon>
        <taxon>Orbiliomycetes</taxon>
        <taxon>Orbiliales</taxon>
        <taxon>Orbiliaceae</taxon>
        <taxon>Drechslerella</taxon>
    </lineage>
</organism>
<dbReference type="GO" id="GO:0005524">
    <property type="term" value="F:ATP binding"/>
    <property type="evidence" value="ECO:0007669"/>
    <property type="project" value="InterPro"/>
</dbReference>
<keyword evidence="2" id="KW-0547">Nucleotide-binding</keyword>
<feature type="compositionally biased region" description="Basic and acidic residues" evidence="4">
    <location>
        <begin position="1"/>
        <end position="10"/>
    </location>
</feature>
<comment type="caution">
    <text evidence="5">The sequence shown here is derived from an EMBL/GenBank/DDBJ whole genome shotgun (WGS) entry which is preliminary data.</text>
</comment>
<feature type="compositionally biased region" description="Polar residues" evidence="4">
    <location>
        <begin position="15"/>
        <end position="32"/>
    </location>
</feature>
<feature type="compositionally biased region" description="Basic and acidic residues" evidence="4">
    <location>
        <begin position="465"/>
        <end position="479"/>
    </location>
</feature>
<dbReference type="GO" id="GO:0019205">
    <property type="term" value="F:nucleobase-containing compound kinase activity"/>
    <property type="evidence" value="ECO:0007669"/>
    <property type="project" value="InterPro"/>
</dbReference>
<protein>
    <recommendedName>
        <fullName evidence="7">Adenylate kinase</fullName>
    </recommendedName>
</protein>
<evidence type="ECO:0008006" key="7">
    <source>
        <dbReference type="Google" id="ProtNLM"/>
    </source>
</evidence>
<name>A0AAD6J6I0_DREDA</name>
<dbReference type="GO" id="GO:0006139">
    <property type="term" value="P:nucleobase-containing compound metabolic process"/>
    <property type="evidence" value="ECO:0007669"/>
    <property type="project" value="InterPro"/>
</dbReference>
<dbReference type="PRINTS" id="PR00094">
    <property type="entry name" value="ADENYLTKNASE"/>
</dbReference>
<feature type="region of interest" description="Disordered" evidence="4">
    <location>
        <begin position="1"/>
        <end position="34"/>
    </location>
</feature>
<dbReference type="PANTHER" id="PTHR23359">
    <property type="entry name" value="NUCLEOTIDE KINASE"/>
    <property type="match status" value="1"/>
</dbReference>
<feature type="compositionally biased region" description="Polar residues" evidence="4">
    <location>
        <begin position="570"/>
        <end position="579"/>
    </location>
</feature>
<evidence type="ECO:0000313" key="5">
    <source>
        <dbReference type="EMBL" id="KAJ6263116.1"/>
    </source>
</evidence>
<dbReference type="InterPro" id="IPR027417">
    <property type="entry name" value="P-loop_NTPase"/>
</dbReference>
<keyword evidence="3" id="KW-0418">Kinase</keyword>
<dbReference type="AlphaFoldDB" id="A0AAD6J6I0"/>
<reference evidence="5" key="1">
    <citation type="submission" date="2023-01" db="EMBL/GenBank/DDBJ databases">
        <title>The chitinases involved in constricting ring structure development in the nematode-trapping fungus Drechslerella dactyloides.</title>
        <authorList>
            <person name="Wang R."/>
            <person name="Zhang L."/>
            <person name="Tang P."/>
            <person name="Li S."/>
            <person name="Liang L."/>
        </authorList>
    </citation>
    <scope>NUCLEOTIDE SEQUENCE</scope>
    <source>
        <strain evidence="5">YMF1.00031</strain>
    </source>
</reference>
<evidence type="ECO:0000313" key="6">
    <source>
        <dbReference type="Proteomes" id="UP001221413"/>
    </source>
</evidence>
<dbReference type="InterPro" id="IPR000850">
    <property type="entry name" value="Adenylat/UMP-CMP_kin"/>
</dbReference>
<dbReference type="Proteomes" id="UP001221413">
    <property type="component" value="Unassembled WGS sequence"/>
</dbReference>
<keyword evidence="6" id="KW-1185">Reference proteome</keyword>
<evidence type="ECO:0000256" key="2">
    <source>
        <dbReference type="ARBA" id="ARBA00022741"/>
    </source>
</evidence>
<feature type="compositionally biased region" description="Gly residues" evidence="4">
    <location>
        <begin position="437"/>
        <end position="451"/>
    </location>
</feature>
<evidence type="ECO:0000256" key="3">
    <source>
        <dbReference type="ARBA" id="ARBA00022777"/>
    </source>
</evidence>
<keyword evidence="1" id="KW-0808">Transferase</keyword>
<evidence type="ECO:0000256" key="1">
    <source>
        <dbReference type="ARBA" id="ARBA00022679"/>
    </source>
</evidence>
<dbReference type="EMBL" id="JAQGDS010000002">
    <property type="protein sequence ID" value="KAJ6263116.1"/>
    <property type="molecule type" value="Genomic_DNA"/>
</dbReference>
<dbReference type="Gene3D" id="3.40.50.300">
    <property type="entry name" value="P-loop containing nucleotide triphosphate hydrolases"/>
    <property type="match status" value="1"/>
</dbReference>
<feature type="region of interest" description="Disordered" evidence="4">
    <location>
        <begin position="400"/>
        <end position="625"/>
    </location>
</feature>
<gene>
    <name evidence="5" type="ORF">Dda_1675</name>
</gene>
<evidence type="ECO:0000256" key="4">
    <source>
        <dbReference type="SAM" id="MobiDB-lite"/>
    </source>
</evidence>
<sequence>MARPPSRPDVEMSGTAEQPSVPSGGQASNQGAQAPVYLQDFDRMLSGNSLPTISQAVENLRIQGFTDAEILSQTQNGTYVPAAAMVDYDSLPDPFSQEEKEIFELVGIMSGAPGAWKGDPNSSHSRTRHRPIKIPEYGSADVNPPKLDSNGVAHTERKPTIVIIFVTGAPSSGKTTVAKQICQKYHFVYINPRELLERERRRPDSLLKDVLDEALPKGEQGPFMLMGDFMLDEIEQKTKSGFNEVFLIDDFPRDLERAGVVERMVQPCDKLLNFDCSDRVSCGRYIEAGWSQLEDEDGDVEDDVKHALMAEATRRSQIYRQEAPVVLNHYMRRGKVATINAEGTIAETQREVELILKNTIIDGFVGMRSETVDKRNREAWTNMKMLLEQVLLTRLQSDNNQLSNQDDDESSFGEDPPPSGLRPRDARSQGPRPDSAGGPGSNTGGPGPGNKGRGRDDNDLGSDDDGSHSNDKVIYDKNLLDTPAKKRRAPDGSDGDPSPNEQGASGGDNTQSPSGEKSSGSTTPIKNFFGRLTGRKSSAQSSPGDGVDDGSGSAASTMRKSRKADKKQSVWHQRSGTSGEKSRCVSGDTSPDVISLPTSEEGSLINEDSSSGSLDEEDGFSLVPR</sequence>
<dbReference type="SUPFAM" id="SSF52540">
    <property type="entry name" value="P-loop containing nucleoside triphosphate hydrolases"/>
    <property type="match status" value="1"/>
</dbReference>
<dbReference type="Pfam" id="PF00406">
    <property type="entry name" value="ADK"/>
    <property type="match status" value="1"/>
</dbReference>
<feature type="compositionally biased region" description="Polar residues" evidence="4">
    <location>
        <begin position="499"/>
        <end position="525"/>
    </location>
</feature>